<evidence type="ECO:0000256" key="3">
    <source>
        <dbReference type="PROSITE-ProRule" id="PRU00043"/>
    </source>
</evidence>
<dbReference type="InterPro" id="IPR015919">
    <property type="entry name" value="Cadherin-like_sf"/>
</dbReference>
<keyword evidence="1" id="KW-0812">Transmembrane</keyword>
<dbReference type="SMART" id="SM00112">
    <property type="entry name" value="CA"/>
    <property type="match status" value="2"/>
</dbReference>
<name>A0A3R5WDJ3_MYTGA</name>
<dbReference type="AlphaFoldDB" id="A0A3R5WDJ3"/>
<dbReference type="CDD" id="cd11304">
    <property type="entry name" value="Cadherin_repeat"/>
    <property type="match status" value="3"/>
</dbReference>
<evidence type="ECO:0000313" key="5">
    <source>
        <dbReference type="EMBL" id="OPL20947.1"/>
    </source>
</evidence>
<keyword evidence="3" id="KW-0106">Calcium</keyword>
<evidence type="ECO:0000256" key="2">
    <source>
        <dbReference type="ARBA" id="ARBA00022989"/>
    </source>
</evidence>
<feature type="domain" description="Cadherin" evidence="4">
    <location>
        <begin position="132"/>
        <end position="270"/>
    </location>
</feature>
<dbReference type="Proteomes" id="UP000266721">
    <property type="component" value="Unassembled WGS sequence"/>
</dbReference>
<evidence type="ECO:0000259" key="4">
    <source>
        <dbReference type="PROSITE" id="PS50268"/>
    </source>
</evidence>
<accession>A0A3R5WDJ3</accession>
<keyword evidence="2" id="KW-0472">Membrane</keyword>
<keyword evidence="6" id="KW-1185">Reference proteome</keyword>
<evidence type="ECO:0000313" key="6">
    <source>
        <dbReference type="Proteomes" id="UP000266721"/>
    </source>
</evidence>
<dbReference type="GO" id="GO:0016020">
    <property type="term" value="C:membrane"/>
    <property type="evidence" value="ECO:0007669"/>
    <property type="project" value="InterPro"/>
</dbReference>
<dbReference type="PROSITE" id="PS50268">
    <property type="entry name" value="CADHERIN_2"/>
    <property type="match status" value="3"/>
</dbReference>
<sequence length="411" mass="45429">LRVRAWDSIYPNDFAQDIVNITVTRNENQPIFTRLQFETTINETTQVGVAVIRLNATDSDGDKLRYTVISTTTANDFFTLDPDTGIVFVQNVLTSDTVTSYTMVAQASDGKNLATVNVIINVIRDLSVPTFTQLVYPVTINENRPVNDIIETVQASDNDRQGVIRYIVVGEYPAPSLFGVNPVNGQVSIIRSVREDTSADIYNVDLKKSAKIGTPGINDDSTLTVEAYDTLRPTTSGKALVQVTVLRNPNLPEWGLPNYSADVREDAPVFSDVIKVQATDKDPDDSIRYGIANERLERALNAGPSDYFFVDDVTGQMKLAKSLLNTDIQRFFVTVQACDNGSPVRCINTTVALTVDRTGQPPIFTRNQYTQIIEENKAVGDSVIVVTANDANKLSVSRYRFDKGRLDLVHC</sequence>
<protein>
    <recommendedName>
        <fullName evidence="4">Cadherin domain-containing protein</fullName>
    </recommendedName>
</protein>
<gene>
    <name evidence="5" type="ORF">AM593_04607</name>
</gene>
<dbReference type="GO" id="GO:0007156">
    <property type="term" value="P:homophilic cell adhesion via plasma membrane adhesion molecules"/>
    <property type="evidence" value="ECO:0007669"/>
    <property type="project" value="InterPro"/>
</dbReference>
<dbReference type="GO" id="GO:0005509">
    <property type="term" value="F:calcium ion binding"/>
    <property type="evidence" value="ECO:0007669"/>
    <property type="project" value="UniProtKB-UniRule"/>
</dbReference>
<reference evidence="5 6" key="1">
    <citation type="journal article" date="2016" name="PLoS ONE">
        <title>A First Insight into the Genome of the Filter-Feeder Mussel Mytilus galloprovincialis.</title>
        <authorList>
            <person name="Murgarella M."/>
            <person name="Puiu D."/>
            <person name="Novoa B."/>
            <person name="Figueras A."/>
            <person name="Posada D."/>
            <person name="Canchaya C."/>
        </authorList>
    </citation>
    <scope>NUCLEOTIDE SEQUENCE [LARGE SCALE GENOMIC DNA]</scope>
    <source>
        <tissue evidence="5">Muscle</tissue>
    </source>
</reference>
<dbReference type="Pfam" id="PF00028">
    <property type="entry name" value="Cadherin"/>
    <property type="match status" value="2"/>
</dbReference>
<dbReference type="InterPro" id="IPR002126">
    <property type="entry name" value="Cadherin-like_dom"/>
</dbReference>
<dbReference type="PRINTS" id="PR00205">
    <property type="entry name" value="CADHERIN"/>
</dbReference>
<dbReference type="EMBL" id="KV597377">
    <property type="protein sequence ID" value="OPL20947.1"/>
    <property type="molecule type" value="Genomic_DNA"/>
</dbReference>
<evidence type="ECO:0000256" key="1">
    <source>
        <dbReference type="ARBA" id="ARBA00022692"/>
    </source>
</evidence>
<organism evidence="5 6">
    <name type="scientific">Mytilus galloprovincialis</name>
    <name type="common">Mediterranean mussel</name>
    <dbReference type="NCBI Taxonomy" id="29158"/>
    <lineage>
        <taxon>Eukaryota</taxon>
        <taxon>Metazoa</taxon>
        <taxon>Spiralia</taxon>
        <taxon>Lophotrochozoa</taxon>
        <taxon>Mollusca</taxon>
        <taxon>Bivalvia</taxon>
        <taxon>Autobranchia</taxon>
        <taxon>Pteriomorphia</taxon>
        <taxon>Mytilida</taxon>
        <taxon>Mytiloidea</taxon>
        <taxon>Mytilidae</taxon>
        <taxon>Mytilinae</taxon>
        <taxon>Mytilus</taxon>
    </lineage>
</organism>
<keyword evidence="2" id="KW-1133">Transmembrane helix</keyword>
<feature type="domain" description="Cadherin" evidence="4">
    <location>
        <begin position="255"/>
        <end position="364"/>
    </location>
</feature>
<proteinExistence type="predicted"/>
<dbReference type="PANTHER" id="PTHR24026">
    <property type="entry name" value="FAT ATYPICAL CADHERIN-RELATED"/>
    <property type="match status" value="1"/>
</dbReference>
<dbReference type="Gene3D" id="2.60.40.60">
    <property type="entry name" value="Cadherins"/>
    <property type="match status" value="3"/>
</dbReference>
<feature type="domain" description="Cadherin" evidence="4">
    <location>
        <begin position="33"/>
        <end position="131"/>
    </location>
</feature>
<dbReference type="SUPFAM" id="SSF49313">
    <property type="entry name" value="Cadherin-like"/>
    <property type="match status" value="3"/>
</dbReference>
<dbReference type="PANTHER" id="PTHR24026:SF133">
    <property type="entry name" value="CADHERIN-RELATED FAMILY MEMBER 2"/>
    <property type="match status" value="1"/>
</dbReference>
<feature type="non-terminal residue" evidence="5">
    <location>
        <position position="1"/>
    </location>
</feature>